<dbReference type="Proteomes" id="UP001183202">
    <property type="component" value="Unassembled WGS sequence"/>
</dbReference>
<name>A0ABU2N4T8_9PSEU</name>
<comment type="caution">
    <text evidence="3">The sequence shown here is derived from an EMBL/GenBank/DDBJ whole genome shotgun (WGS) entry which is preliminary data.</text>
</comment>
<evidence type="ECO:0000259" key="2">
    <source>
        <dbReference type="Pfam" id="PF19935"/>
    </source>
</evidence>
<dbReference type="EMBL" id="JAVREJ010000002">
    <property type="protein sequence ID" value="MDT0348941.1"/>
    <property type="molecule type" value="Genomic_DNA"/>
</dbReference>
<accession>A0ABU2N4T8</accession>
<reference evidence="4" key="1">
    <citation type="submission" date="2023-07" db="EMBL/GenBank/DDBJ databases">
        <title>30 novel species of actinomycetes from the DSMZ collection.</title>
        <authorList>
            <person name="Nouioui I."/>
        </authorList>
    </citation>
    <scope>NUCLEOTIDE SEQUENCE [LARGE SCALE GENOMIC DNA]</scope>
    <source>
        <strain evidence="4">DSM 45834</strain>
    </source>
</reference>
<evidence type="ECO:0000313" key="4">
    <source>
        <dbReference type="Proteomes" id="UP001183202"/>
    </source>
</evidence>
<feature type="compositionally biased region" description="Basic residues" evidence="1">
    <location>
        <begin position="1"/>
        <end position="24"/>
    </location>
</feature>
<dbReference type="RefSeq" id="WP_311554878.1">
    <property type="nucleotide sequence ID" value="NZ_JAVREJ010000002.1"/>
</dbReference>
<dbReference type="InterPro" id="IPR045651">
    <property type="entry name" value="DUF6398"/>
</dbReference>
<feature type="domain" description="DUF6398" evidence="2">
    <location>
        <begin position="448"/>
        <end position="548"/>
    </location>
</feature>
<feature type="region of interest" description="Disordered" evidence="1">
    <location>
        <begin position="1"/>
        <end position="30"/>
    </location>
</feature>
<protein>
    <submittedName>
        <fullName evidence="3">DUF6398 domain-containing protein</fullName>
    </submittedName>
</protein>
<sequence length="583" mass="63868">MSKRSRRPRSARPKQRAAKTRRPQRRQEPDLLEQIATTLDDDDPLGLLGLASALLAAVDPRSHNPFQKTPDGPTRDEFVESFLAVPLPETSALLAAVAGVSGDDLLRRRVAREIANRAHPLPGWLVGLPHAAAASEAVQVTHVLGDADDVLVAATLPGGRALTAVVLIEHNLGSIVKDAFVLDEPLDDVVDAVRAASGNDPDMRARPLAPADAKVRIIEAVERGAMTLPPVETDTWPACRPLVEWMVALLPDGGTGYDRPEWDDDAVADLAQRFRASPFGAEVEVAGDLLSSLLWFGTDYGPGDPMRWSAVAAEILLLDWIPRKIMADVEYLKSAPDLLRAFIRFCHHERGIRSGLTDETIAAIDEFEPEYQRLIRSDRLQGPEALLAAMGIVGDDDPDESLSEIMLDSLRRVVGGAAALDSVDAEPLPDEPFAWESIPPDVHGRVGEVLDLVERCCTDLLDEQYRTACRRLLADAAAGDPEIFRRRGRANTAAAAVCWIVGKTNSLFDHMRVEPKLQVKQLAQYFGLPGSSVSQRSGPLLRAIGIDPHGQYGRMDLGTPRYLTRQRREQIMADRDRYRAMAD</sequence>
<gene>
    <name evidence="3" type="ORF">RM445_05315</name>
</gene>
<organism evidence="3 4">
    <name type="scientific">Pseudonocardia charpentierae</name>
    <dbReference type="NCBI Taxonomy" id="3075545"/>
    <lineage>
        <taxon>Bacteria</taxon>
        <taxon>Bacillati</taxon>
        <taxon>Actinomycetota</taxon>
        <taxon>Actinomycetes</taxon>
        <taxon>Pseudonocardiales</taxon>
        <taxon>Pseudonocardiaceae</taxon>
        <taxon>Pseudonocardia</taxon>
    </lineage>
</organism>
<evidence type="ECO:0000256" key="1">
    <source>
        <dbReference type="SAM" id="MobiDB-lite"/>
    </source>
</evidence>
<proteinExistence type="predicted"/>
<evidence type="ECO:0000313" key="3">
    <source>
        <dbReference type="EMBL" id="MDT0348941.1"/>
    </source>
</evidence>
<dbReference type="Pfam" id="PF19935">
    <property type="entry name" value="DUF6398"/>
    <property type="match status" value="1"/>
</dbReference>
<keyword evidence="4" id="KW-1185">Reference proteome</keyword>